<feature type="signal peptide" evidence="1">
    <location>
        <begin position="1"/>
        <end position="23"/>
    </location>
</feature>
<dbReference type="SUPFAM" id="SSF51338">
    <property type="entry name" value="Composite domain of metallo-dependent hydrolases"/>
    <property type="match status" value="1"/>
</dbReference>
<keyword evidence="1" id="KW-0732">Signal</keyword>
<accession>A0ABT9EI30</accession>
<dbReference type="RefSeq" id="WP_305172174.1">
    <property type="nucleotide sequence ID" value="NZ_JAUUDS010000001.1"/>
</dbReference>
<dbReference type="InterPro" id="IPR013108">
    <property type="entry name" value="Amidohydro_3"/>
</dbReference>
<dbReference type="EMBL" id="JAUUDS010000001">
    <property type="protein sequence ID" value="MDP1026619.1"/>
    <property type="molecule type" value="Genomic_DNA"/>
</dbReference>
<evidence type="ECO:0000259" key="2">
    <source>
        <dbReference type="Pfam" id="PF07969"/>
    </source>
</evidence>
<name>A0ABT9EI30_9SPHN</name>
<evidence type="ECO:0000313" key="3">
    <source>
        <dbReference type="EMBL" id="MDP1026619.1"/>
    </source>
</evidence>
<evidence type="ECO:0000313" key="4">
    <source>
        <dbReference type="Proteomes" id="UP001230685"/>
    </source>
</evidence>
<reference evidence="3 4" key="1">
    <citation type="submission" date="2023-07" db="EMBL/GenBank/DDBJ databases">
        <authorList>
            <person name="Kim M.K."/>
        </authorList>
    </citation>
    <scope>NUCLEOTIDE SEQUENCE [LARGE SCALE GENOMIC DNA]</scope>
    <source>
        <strain evidence="3 4">KR1UV-12</strain>
    </source>
</reference>
<gene>
    <name evidence="3" type="ORF">Q5H91_05300</name>
</gene>
<dbReference type="Gene3D" id="3.10.310.70">
    <property type="match status" value="1"/>
</dbReference>
<proteinExistence type="predicted"/>
<dbReference type="InterPro" id="IPR032466">
    <property type="entry name" value="Metal_Hydrolase"/>
</dbReference>
<dbReference type="PANTHER" id="PTHR22642:SF2">
    <property type="entry name" value="PROTEIN LONG AFTER FAR-RED 3"/>
    <property type="match status" value="1"/>
</dbReference>
<dbReference type="InterPro" id="IPR033932">
    <property type="entry name" value="YtcJ-like"/>
</dbReference>
<dbReference type="InterPro" id="IPR011059">
    <property type="entry name" value="Metal-dep_hydrolase_composite"/>
</dbReference>
<dbReference type="SUPFAM" id="SSF51556">
    <property type="entry name" value="Metallo-dependent hydrolases"/>
    <property type="match status" value="1"/>
</dbReference>
<organism evidence="3 4">
    <name type="scientific">Sphingomonas aurea</name>
    <dbReference type="NCBI Taxonomy" id="3063994"/>
    <lineage>
        <taxon>Bacteria</taxon>
        <taxon>Pseudomonadati</taxon>
        <taxon>Pseudomonadota</taxon>
        <taxon>Alphaproteobacteria</taxon>
        <taxon>Sphingomonadales</taxon>
        <taxon>Sphingomonadaceae</taxon>
        <taxon>Sphingomonas</taxon>
    </lineage>
</organism>
<protein>
    <submittedName>
        <fullName evidence="3">Amidohydrolase family protein</fullName>
    </submittedName>
</protein>
<dbReference type="Pfam" id="PF07969">
    <property type="entry name" value="Amidohydro_3"/>
    <property type="match status" value="1"/>
</dbReference>
<dbReference type="Gene3D" id="2.30.40.10">
    <property type="entry name" value="Urease, subunit C, domain 1"/>
    <property type="match status" value="1"/>
</dbReference>
<feature type="domain" description="Amidohydrolase 3" evidence="2">
    <location>
        <begin position="74"/>
        <end position="548"/>
    </location>
</feature>
<sequence length="554" mass="59189">MVKPVLLTSVTLALLAVSQPALADALIDNVDGMTLDADGKVVRFTGILMTPDGKVVKLLAAKDKRPDRLDWRADMKGRVLLPGFVDAHGHVMELGFSAVLLDLSTARTLDEAKARIAAYAAANPDRKWILGGGWNQERWGLGRFPTAADLDSVVSDRPVFLSRIDGHAAWANSAAIRAAGVTAASVSPAGGRIEKGAGGTPAGVFVDAAQDLVRKAVPQPLPKDRDTAVLSAQATLLSMGVTAAADMGTSVDDWLSYRRVADRGALRVRIISYGAGIDDTVRIGGTGPSPWLYADRLRLAGVKLYGDGALGSRGAWLKAPYADAPGQSGLGFMTDTVIRNLMSRAAMDNYQVAVHAIGDRANAQVLDAIEELSATYKGDRRWRIEHAQVIDPTDLKRFAAHGTIASMQPTHQTSDRTMAEARLGAARLAGAYAWRTMLANGVPLAFGSDFPVERPDPFAGWAAAFTRQDADGQPSGGWRPEEAVTREQAWRAFTQGGAYAAFAEDKFGRLAPGQRADFIIVDRDPLLASPSDLRATKVQETWVGGEKVWERKGG</sequence>
<evidence type="ECO:0000256" key="1">
    <source>
        <dbReference type="SAM" id="SignalP"/>
    </source>
</evidence>
<dbReference type="CDD" id="cd01300">
    <property type="entry name" value="YtcJ_like"/>
    <property type="match status" value="1"/>
</dbReference>
<comment type="caution">
    <text evidence="3">The sequence shown here is derived from an EMBL/GenBank/DDBJ whole genome shotgun (WGS) entry which is preliminary data.</text>
</comment>
<feature type="chain" id="PRO_5046273264" evidence="1">
    <location>
        <begin position="24"/>
        <end position="554"/>
    </location>
</feature>
<dbReference type="PANTHER" id="PTHR22642">
    <property type="entry name" value="IMIDAZOLONEPROPIONASE"/>
    <property type="match status" value="1"/>
</dbReference>
<keyword evidence="4" id="KW-1185">Reference proteome</keyword>
<dbReference type="Gene3D" id="3.20.20.140">
    <property type="entry name" value="Metal-dependent hydrolases"/>
    <property type="match status" value="1"/>
</dbReference>
<dbReference type="Proteomes" id="UP001230685">
    <property type="component" value="Unassembled WGS sequence"/>
</dbReference>